<evidence type="ECO:0000256" key="6">
    <source>
        <dbReference type="ARBA" id="ARBA00022989"/>
    </source>
</evidence>
<keyword evidence="6 9" id="KW-1133">Transmembrane helix</keyword>
<dbReference type="GO" id="GO:0015920">
    <property type="term" value="P:lipopolysaccharide transport"/>
    <property type="evidence" value="ECO:0007669"/>
    <property type="project" value="TreeGrafter"/>
</dbReference>
<dbReference type="PANTHER" id="PTHR30413:SF10">
    <property type="entry name" value="CAPSULE POLYSACCHARIDE EXPORT INNER-MEMBRANE PROTEIN CTRC"/>
    <property type="match status" value="1"/>
</dbReference>
<keyword evidence="3 9" id="KW-0813">Transport</keyword>
<dbReference type="STRING" id="225324.SAMN02745126_04219"/>
<evidence type="ECO:0000256" key="1">
    <source>
        <dbReference type="ARBA" id="ARBA00004651"/>
    </source>
</evidence>
<evidence type="ECO:0000313" key="11">
    <source>
        <dbReference type="EMBL" id="SKA21399.1"/>
    </source>
</evidence>
<dbReference type="EMBL" id="FUWJ01000006">
    <property type="protein sequence ID" value="SKA21399.1"/>
    <property type="molecule type" value="Genomic_DNA"/>
</dbReference>
<dbReference type="GO" id="GO:0015774">
    <property type="term" value="P:polysaccharide transport"/>
    <property type="evidence" value="ECO:0007669"/>
    <property type="project" value="UniProtKB-KW"/>
</dbReference>
<keyword evidence="8 9" id="KW-0472">Membrane</keyword>
<keyword evidence="4 9" id="KW-1003">Cell membrane</keyword>
<dbReference type="InterPro" id="IPR047817">
    <property type="entry name" value="ABC2_TM_bact-type"/>
</dbReference>
<accession>A0A1T4RZG3</accession>
<dbReference type="GO" id="GO:0140359">
    <property type="term" value="F:ABC-type transporter activity"/>
    <property type="evidence" value="ECO:0007669"/>
    <property type="project" value="InterPro"/>
</dbReference>
<dbReference type="InterPro" id="IPR013525">
    <property type="entry name" value="ABC2_TM"/>
</dbReference>
<keyword evidence="7" id="KW-0762">Sugar transport</keyword>
<evidence type="ECO:0000256" key="8">
    <source>
        <dbReference type="ARBA" id="ARBA00023136"/>
    </source>
</evidence>
<reference evidence="12" key="1">
    <citation type="submission" date="2017-02" db="EMBL/GenBank/DDBJ databases">
        <authorList>
            <person name="Varghese N."/>
            <person name="Submissions S."/>
        </authorList>
    </citation>
    <scope>NUCLEOTIDE SEQUENCE [LARGE SCALE GENOMIC DNA]</scope>
    <source>
        <strain evidence="12">ATCC 27094</strain>
    </source>
</reference>
<evidence type="ECO:0000256" key="7">
    <source>
        <dbReference type="ARBA" id="ARBA00023047"/>
    </source>
</evidence>
<feature type="transmembrane region" description="Helical" evidence="9">
    <location>
        <begin position="97"/>
        <end position="116"/>
    </location>
</feature>
<dbReference type="PANTHER" id="PTHR30413">
    <property type="entry name" value="INNER MEMBRANE TRANSPORT PERMEASE"/>
    <property type="match status" value="1"/>
</dbReference>
<sequence>MPSVNVVNGKQIVVENLGPAQRVVRFLVKPFSQMWHHRDLIRAILRREVSERFKGSVAGWVWAVVAPLLAIAVYTFAFTTNLKLPLSDGNAGPRVGYALFIFSGIIVFNFFSEMAFRAPMLLHEYTHFIKQTIFPSDMLAVISTLRATLYTVISISVMLLFQLAMVHSLPWTVLLLPLMFIPFMGFLVGMSWFLCAIGAFTRDAGYLMINVVPLFMFATPVFYPHESLPPPFDFWIYANALTGYVEVMRDIVLLAKLPNWHVYAWTLFTSVFTFYFGYWFFDRYRNVIVDVI</sequence>
<feature type="transmembrane region" description="Helical" evidence="9">
    <location>
        <begin position="204"/>
        <end position="223"/>
    </location>
</feature>
<feature type="transmembrane region" description="Helical" evidence="9">
    <location>
        <begin position="262"/>
        <end position="281"/>
    </location>
</feature>
<dbReference type="Pfam" id="PF01061">
    <property type="entry name" value="ABC2_membrane"/>
    <property type="match status" value="1"/>
</dbReference>
<evidence type="ECO:0000256" key="2">
    <source>
        <dbReference type="ARBA" id="ARBA00007783"/>
    </source>
</evidence>
<dbReference type="AlphaFoldDB" id="A0A1T4RZG3"/>
<dbReference type="RefSeq" id="WP_085935895.1">
    <property type="nucleotide sequence ID" value="NZ_FUWJ01000006.1"/>
</dbReference>
<proteinExistence type="inferred from homology"/>
<comment type="similarity">
    <text evidence="2 9">Belongs to the ABC-2 integral membrane protein family.</text>
</comment>
<feature type="transmembrane region" description="Helical" evidence="9">
    <location>
        <begin position="137"/>
        <end position="161"/>
    </location>
</feature>
<keyword evidence="7" id="KW-0625">Polysaccharide transport</keyword>
<keyword evidence="12" id="KW-1185">Reference proteome</keyword>
<feature type="transmembrane region" description="Helical" evidence="9">
    <location>
        <begin position="173"/>
        <end position="197"/>
    </location>
</feature>
<keyword evidence="5 9" id="KW-0812">Transmembrane</keyword>
<evidence type="ECO:0000313" key="12">
    <source>
        <dbReference type="Proteomes" id="UP000190092"/>
    </source>
</evidence>
<evidence type="ECO:0000259" key="10">
    <source>
        <dbReference type="PROSITE" id="PS51012"/>
    </source>
</evidence>
<evidence type="ECO:0000256" key="5">
    <source>
        <dbReference type="ARBA" id="ARBA00022692"/>
    </source>
</evidence>
<organism evidence="11 12">
    <name type="scientific">Enhydrobacter aerosaccus</name>
    <dbReference type="NCBI Taxonomy" id="225324"/>
    <lineage>
        <taxon>Bacteria</taxon>
        <taxon>Pseudomonadati</taxon>
        <taxon>Pseudomonadota</taxon>
        <taxon>Alphaproteobacteria</taxon>
        <taxon>Hyphomicrobiales</taxon>
        <taxon>Enhydrobacter</taxon>
    </lineage>
</organism>
<dbReference type="GO" id="GO:0005886">
    <property type="term" value="C:plasma membrane"/>
    <property type="evidence" value="ECO:0007669"/>
    <property type="project" value="UniProtKB-SubCell"/>
</dbReference>
<comment type="subcellular location">
    <subcellularLocation>
        <location evidence="9">Cell inner membrane</location>
        <topology evidence="9">Multi-pass membrane protein</topology>
    </subcellularLocation>
    <subcellularLocation>
        <location evidence="1">Cell membrane</location>
        <topology evidence="1">Multi-pass membrane protein</topology>
    </subcellularLocation>
</comment>
<dbReference type="Proteomes" id="UP000190092">
    <property type="component" value="Unassembled WGS sequence"/>
</dbReference>
<evidence type="ECO:0000256" key="4">
    <source>
        <dbReference type="ARBA" id="ARBA00022475"/>
    </source>
</evidence>
<evidence type="ECO:0000256" key="9">
    <source>
        <dbReference type="RuleBase" id="RU361157"/>
    </source>
</evidence>
<feature type="domain" description="ABC transmembrane type-2" evidence="10">
    <location>
        <begin position="58"/>
        <end position="284"/>
    </location>
</feature>
<name>A0A1T4RZG3_9HYPH</name>
<evidence type="ECO:0000256" key="3">
    <source>
        <dbReference type="ARBA" id="ARBA00022448"/>
    </source>
</evidence>
<gene>
    <name evidence="11" type="ORF">SAMN02745126_04219</name>
</gene>
<protein>
    <recommendedName>
        <fullName evidence="9">Transport permease protein</fullName>
    </recommendedName>
</protein>
<dbReference type="PROSITE" id="PS51012">
    <property type="entry name" value="ABC_TM2"/>
    <property type="match status" value="1"/>
</dbReference>
<feature type="transmembrane region" description="Helical" evidence="9">
    <location>
        <begin position="57"/>
        <end position="77"/>
    </location>
</feature>
<dbReference type="OrthoDB" id="9786910at2"/>